<feature type="transmembrane region" description="Helical" evidence="6">
    <location>
        <begin position="306"/>
        <end position="330"/>
    </location>
</feature>
<dbReference type="Proteomes" id="UP000770015">
    <property type="component" value="Unassembled WGS sequence"/>
</dbReference>
<proteinExistence type="predicted"/>
<feature type="transmembrane region" description="Helical" evidence="6">
    <location>
        <begin position="122"/>
        <end position="141"/>
    </location>
</feature>
<keyword evidence="2 6" id="KW-0812">Transmembrane</keyword>
<feature type="transmembrane region" description="Helical" evidence="6">
    <location>
        <begin position="484"/>
        <end position="506"/>
    </location>
</feature>
<feature type="compositionally biased region" description="Pro residues" evidence="5">
    <location>
        <begin position="1"/>
        <end position="11"/>
    </location>
</feature>
<dbReference type="SUPFAM" id="SSF103473">
    <property type="entry name" value="MFS general substrate transporter"/>
    <property type="match status" value="1"/>
</dbReference>
<sequence>MVHPPTPPRTPQDPQTLEEGPPTQTEKVDYLGVVNSLEDVDLDRVDDSDLVDWDGLDDPENPRNWSTTKKLITVTLLCLFTYLASAASTITAYATHAMGRSFGLRSRGPFEETEYFTDEDTITSIFFLGYFLGAVLIAPLAELHGRSPYYRSCAVFFAAFNIACALSQSIDTIIIFRLITGIVASCPLILGPGTVADMFPAGRRSVPMAAYVVSSMLGTLCGTVSGGSITTCHGWEWCFWTIAILAAVISFVMLFATRESNPRLVLQNKVARLRRETGNVELHSPLDSDLNRDALILRSFSRPWRILGSPAMIGLSLHATLIYSCFHFYLAWFAPILPVGRKLPLKELGIAIGIIIGLGVAELIGVALCVVIINRVSARLTARRGGEAQPEYRLPIMILGTLFVITGLFWWGWSVQNTSHRAMILIGAEILEGGTFLTYLAFSLYVVDAFPSYAASAMAAAMIPRALFGFLSPLFDKLKYDIGLGWASSVLAFLAFVFISVPILYYRPGHQARRAERQERPF</sequence>
<dbReference type="GO" id="GO:0016020">
    <property type="term" value="C:membrane"/>
    <property type="evidence" value="ECO:0007669"/>
    <property type="project" value="UniProtKB-SubCell"/>
</dbReference>
<evidence type="ECO:0000256" key="3">
    <source>
        <dbReference type="ARBA" id="ARBA00022989"/>
    </source>
</evidence>
<feature type="transmembrane region" description="Helical" evidence="6">
    <location>
        <begin position="148"/>
        <end position="168"/>
    </location>
</feature>
<dbReference type="AlphaFoldDB" id="A0A9P8V7R6"/>
<reference evidence="8" key="1">
    <citation type="journal article" date="2021" name="Nat. Commun.">
        <title>Genetic determinants of endophytism in the Arabidopsis root mycobiome.</title>
        <authorList>
            <person name="Mesny F."/>
            <person name="Miyauchi S."/>
            <person name="Thiergart T."/>
            <person name="Pickel B."/>
            <person name="Atanasova L."/>
            <person name="Karlsson M."/>
            <person name="Huettel B."/>
            <person name="Barry K.W."/>
            <person name="Haridas S."/>
            <person name="Chen C."/>
            <person name="Bauer D."/>
            <person name="Andreopoulos W."/>
            <person name="Pangilinan J."/>
            <person name="LaButti K."/>
            <person name="Riley R."/>
            <person name="Lipzen A."/>
            <person name="Clum A."/>
            <person name="Drula E."/>
            <person name="Henrissat B."/>
            <person name="Kohler A."/>
            <person name="Grigoriev I.V."/>
            <person name="Martin F.M."/>
            <person name="Hacquard S."/>
        </authorList>
    </citation>
    <scope>NUCLEOTIDE SEQUENCE</scope>
    <source>
        <strain evidence="8">MPI-SDFR-AT-0117</strain>
    </source>
</reference>
<name>A0A9P8V7R6_9PEZI</name>
<feature type="transmembrane region" description="Helical" evidence="6">
    <location>
        <begin position="174"/>
        <end position="196"/>
    </location>
</feature>
<dbReference type="Gene3D" id="1.20.1250.20">
    <property type="entry name" value="MFS general substrate transporter like domains"/>
    <property type="match status" value="1"/>
</dbReference>
<keyword evidence="9" id="KW-1185">Reference proteome</keyword>
<dbReference type="GO" id="GO:0022857">
    <property type="term" value="F:transmembrane transporter activity"/>
    <property type="evidence" value="ECO:0007669"/>
    <property type="project" value="InterPro"/>
</dbReference>
<evidence type="ECO:0000259" key="7">
    <source>
        <dbReference type="PROSITE" id="PS50850"/>
    </source>
</evidence>
<evidence type="ECO:0000256" key="1">
    <source>
        <dbReference type="ARBA" id="ARBA00004141"/>
    </source>
</evidence>
<comment type="caution">
    <text evidence="8">The sequence shown here is derived from an EMBL/GenBank/DDBJ whole genome shotgun (WGS) entry which is preliminary data.</text>
</comment>
<dbReference type="InterPro" id="IPR011701">
    <property type="entry name" value="MFS"/>
</dbReference>
<evidence type="ECO:0000256" key="6">
    <source>
        <dbReference type="SAM" id="Phobius"/>
    </source>
</evidence>
<dbReference type="PROSITE" id="PS50850">
    <property type="entry name" value="MFS"/>
    <property type="match status" value="1"/>
</dbReference>
<gene>
    <name evidence="8" type="ORF">F5X68DRAFT_24658</name>
</gene>
<evidence type="ECO:0000313" key="9">
    <source>
        <dbReference type="Proteomes" id="UP000770015"/>
    </source>
</evidence>
<dbReference type="PANTHER" id="PTHR23502">
    <property type="entry name" value="MAJOR FACILITATOR SUPERFAMILY"/>
    <property type="match status" value="1"/>
</dbReference>
<organism evidence="8 9">
    <name type="scientific">Plectosphaerella plurivora</name>
    <dbReference type="NCBI Taxonomy" id="936078"/>
    <lineage>
        <taxon>Eukaryota</taxon>
        <taxon>Fungi</taxon>
        <taxon>Dikarya</taxon>
        <taxon>Ascomycota</taxon>
        <taxon>Pezizomycotina</taxon>
        <taxon>Sordariomycetes</taxon>
        <taxon>Hypocreomycetidae</taxon>
        <taxon>Glomerellales</taxon>
        <taxon>Plectosphaerellaceae</taxon>
        <taxon>Plectosphaerella</taxon>
    </lineage>
</organism>
<dbReference type="InterPro" id="IPR020846">
    <property type="entry name" value="MFS_dom"/>
</dbReference>
<accession>A0A9P8V7R6</accession>
<feature type="transmembrane region" description="Helical" evidence="6">
    <location>
        <begin position="208"/>
        <end position="231"/>
    </location>
</feature>
<dbReference type="EMBL" id="JAGSXJ010000018">
    <property type="protein sequence ID" value="KAH6682250.1"/>
    <property type="molecule type" value="Genomic_DNA"/>
</dbReference>
<keyword evidence="3 6" id="KW-1133">Transmembrane helix</keyword>
<feature type="transmembrane region" description="Helical" evidence="6">
    <location>
        <begin position="237"/>
        <end position="256"/>
    </location>
</feature>
<dbReference type="OrthoDB" id="6770063at2759"/>
<evidence type="ECO:0000256" key="5">
    <source>
        <dbReference type="SAM" id="MobiDB-lite"/>
    </source>
</evidence>
<keyword evidence="4 6" id="KW-0472">Membrane</keyword>
<feature type="transmembrane region" description="Helical" evidence="6">
    <location>
        <begin position="71"/>
        <end position="94"/>
    </location>
</feature>
<evidence type="ECO:0000256" key="2">
    <source>
        <dbReference type="ARBA" id="ARBA00022692"/>
    </source>
</evidence>
<comment type="subcellular location">
    <subcellularLocation>
        <location evidence="1">Membrane</location>
        <topology evidence="1">Multi-pass membrane protein</topology>
    </subcellularLocation>
</comment>
<feature type="region of interest" description="Disordered" evidence="5">
    <location>
        <begin position="1"/>
        <end position="25"/>
    </location>
</feature>
<dbReference type="InterPro" id="IPR036259">
    <property type="entry name" value="MFS_trans_sf"/>
</dbReference>
<evidence type="ECO:0000313" key="8">
    <source>
        <dbReference type="EMBL" id="KAH6682250.1"/>
    </source>
</evidence>
<feature type="transmembrane region" description="Helical" evidence="6">
    <location>
        <begin position="453"/>
        <end position="472"/>
    </location>
</feature>
<feature type="transmembrane region" description="Helical" evidence="6">
    <location>
        <begin position="425"/>
        <end position="446"/>
    </location>
</feature>
<evidence type="ECO:0000256" key="4">
    <source>
        <dbReference type="ARBA" id="ARBA00023136"/>
    </source>
</evidence>
<protein>
    <submittedName>
        <fullName evidence="8">Major facilitator superfamily domain-containing protein</fullName>
    </submittedName>
</protein>
<feature type="transmembrane region" description="Helical" evidence="6">
    <location>
        <begin position="394"/>
        <end position="413"/>
    </location>
</feature>
<dbReference type="Pfam" id="PF07690">
    <property type="entry name" value="MFS_1"/>
    <property type="match status" value="1"/>
</dbReference>
<feature type="domain" description="Major facilitator superfamily (MFS) profile" evidence="7">
    <location>
        <begin position="73"/>
        <end position="512"/>
    </location>
</feature>
<feature type="transmembrane region" description="Helical" evidence="6">
    <location>
        <begin position="350"/>
        <end position="373"/>
    </location>
</feature>
<dbReference type="PANTHER" id="PTHR23502:SF163">
    <property type="entry name" value="MAJOR FACILITATOR SUPERFAMILY (MFS) PROFILE DOMAIN-CONTAINING PROTEIN"/>
    <property type="match status" value="1"/>
</dbReference>